<evidence type="ECO:0000313" key="3">
    <source>
        <dbReference type="EMBL" id="TWI48422.1"/>
    </source>
</evidence>
<gene>
    <name evidence="2" type="ORF">GO485_11045</name>
    <name evidence="3" type="ORF">IP92_01811</name>
</gene>
<reference evidence="2 5" key="3">
    <citation type="submission" date="2019-12" db="EMBL/GenBank/DDBJ databases">
        <title>Draft Genome Sequences of Six Type Strains of the Genus Massilia.</title>
        <authorList>
            <person name="Miess H."/>
            <person name="Frediansyah A."/>
            <person name="Goeker M."/>
            <person name="Gross H."/>
        </authorList>
    </citation>
    <scope>NUCLEOTIDE SEQUENCE [LARGE SCALE GENOMIC DNA]</scope>
    <source>
        <strain evidence="2 5">DSM 26639</strain>
    </source>
</reference>
<dbReference type="GO" id="GO:0016757">
    <property type="term" value="F:glycosyltransferase activity"/>
    <property type="evidence" value="ECO:0007669"/>
    <property type="project" value="InterPro"/>
</dbReference>
<dbReference type="PANTHER" id="PTHR46401">
    <property type="entry name" value="GLYCOSYLTRANSFERASE WBBK-RELATED"/>
    <property type="match status" value="1"/>
</dbReference>
<reference evidence="3" key="2">
    <citation type="submission" date="2019-07" db="EMBL/GenBank/DDBJ databases">
        <authorList>
            <person name="Whitman W."/>
            <person name="Huntemann M."/>
            <person name="Clum A."/>
            <person name="Pillay M."/>
            <person name="Palaniappan K."/>
            <person name="Varghese N."/>
            <person name="Mikhailova N."/>
            <person name="Stamatis D."/>
            <person name="Reddy T."/>
            <person name="Daum C."/>
            <person name="Shapiro N."/>
            <person name="Ivanova N."/>
            <person name="Kyrpides N."/>
            <person name="Woyke T."/>
        </authorList>
    </citation>
    <scope>NUCLEOTIDE SEQUENCE</scope>
    <source>
        <strain evidence="3">CGMCC 1.10685</strain>
    </source>
</reference>
<evidence type="ECO:0000313" key="2">
    <source>
        <dbReference type="EMBL" id="QGZ39529.1"/>
    </source>
</evidence>
<dbReference type="OrthoDB" id="433681at2"/>
<evidence type="ECO:0000313" key="4">
    <source>
        <dbReference type="Proteomes" id="UP000315112"/>
    </source>
</evidence>
<dbReference type="SUPFAM" id="SSF53756">
    <property type="entry name" value="UDP-Glycosyltransferase/glycogen phosphorylase"/>
    <property type="match status" value="1"/>
</dbReference>
<dbReference type="EMBL" id="VLKW01000003">
    <property type="protein sequence ID" value="TWI48422.1"/>
    <property type="molecule type" value="Genomic_DNA"/>
</dbReference>
<keyword evidence="5" id="KW-1185">Reference proteome</keyword>
<accession>A0A562PVD7</accession>
<dbReference type="Proteomes" id="UP000437862">
    <property type="component" value="Chromosome"/>
</dbReference>
<organism evidence="3 4">
    <name type="scientific">Pseudoduganella flava</name>
    <dbReference type="NCBI Taxonomy" id="871742"/>
    <lineage>
        <taxon>Bacteria</taxon>
        <taxon>Pseudomonadati</taxon>
        <taxon>Pseudomonadota</taxon>
        <taxon>Betaproteobacteria</taxon>
        <taxon>Burkholderiales</taxon>
        <taxon>Oxalobacteraceae</taxon>
        <taxon>Telluria group</taxon>
        <taxon>Pseudoduganella</taxon>
    </lineage>
</organism>
<dbReference type="Gene3D" id="3.40.50.2000">
    <property type="entry name" value="Glycogen Phosphorylase B"/>
    <property type="match status" value="1"/>
</dbReference>
<keyword evidence="3" id="KW-0808">Transferase</keyword>
<evidence type="ECO:0000313" key="5">
    <source>
        <dbReference type="Proteomes" id="UP000437862"/>
    </source>
</evidence>
<protein>
    <submittedName>
        <fullName evidence="3">Glycosyl transferase family 1</fullName>
    </submittedName>
    <submittedName>
        <fullName evidence="2">Glycosyltransferase</fullName>
    </submittedName>
</protein>
<sequence length="393" mass="42459">MRTEPMRSRQLLVDLSMLVQHDARSGIQRVVRSVFAALHAAPPPGWRVAAVHDAGGYYVYSRSHTDGTPAGDDPPIAVDAGDIFLGLDLAPEHIVRNQAVLADLRQHGVRIHFVVYDLVPLLLPELFPPGLPEAFRRWFDAAASVADGFVCISHAVADDVLAQLEAAPPRRTGLLRIGCFHLGADVAASQPSSGETPGEAGVLAALAARPTVLMVGTLEPRKMHGQALDALEECWRRGEDVNFVVVGKAGWLLDRLAARLRNHAECGHRLFWLEQASDETLLRLYEGSSVLLANSAAEGFGLPLIEAARHGLPVLARDLPVFREVAGSHATYFTADNGSQLADALQQWLAAYRTGAAIPSVGMPYLDWSASTAQLLRVILDGCWDRTAPARLP</sequence>
<dbReference type="EMBL" id="CP046904">
    <property type="protein sequence ID" value="QGZ39529.1"/>
    <property type="molecule type" value="Genomic_DNA"/>
</dbReference>
<dbReference type="AlphaFoldDB" id="A0A562PVD7"/>
<dbReference type="Proteomes" id="UP000315112">
    <property type="component" value="Unassembled WGS sequence"/>
</dbReference>
<evidence type="ECO:0000259" key="1">
    <source>
        <dbReference type="Pfam" id="PF00534"/>
    </source>
</evidence>
<proteinExistence type="predicted"/>
<name>A0A562PVD7_9BURK</name>
<feature type="domain" description="Glycosyl transferase family 1" evidence="1">
    <location>
        <begin position="209"/>
        <end position="350"/>
    </location>
</feature>
<dbReference type="Pfam" id="PF00534">
    <property type="entry name" value="Glycos_transf_1"/>
    <property type="match status" value="1"/>
</dbReference>
<dbReference type="RefSeq" id="WP_145874221.1">
    <property type="nucleotide sequence ID" value="NZ_CP046904.1"/>
</dbReference>
<reference evidence="3 4" key="1">
    <citation type="journal article" date="2015" name="Stand. Genomic Sci.">
        <title>Genomic Encyclopedia of Bacterial and Archaeal Type Strains, Phase III: the genomes of soil and plant-associated and newly described type strains.</title>
        <authorList>
            <person name="Whitman W.B."/>
            <person name="Woyke T."/>
            <person name="Klenk H.P."/>
            <person name="Zhou Y."/>
            <person name="Lilburn T.G."/>
            <person name="Beck B.J."/>
            <person name="De Vos P."/>
            <person name="Vandamme P."/>
            <person name="Eisen J.A."/>
            <person name="Garrity G."/>
            <person name="Hugenholtz P."/>
            <person name="Kyrpides N.C."/>
        </authorList>
    </citation>
    <scope>NUCLEOTIDE SEQUENCE [LARGE SCALE GENOMIC DNA]</scope>
    <source>
        <strain evidence="3 4">CGMCC 1.10685</strain>
    </source>
</reference>
<dbReference type="PANTHER" id="PTHR46401:SF9">
    <property type="entry name" value="MANNOSYLTRANSFERASE A"/>
    <property type="match status" value="1"/>
</dbReference>
<dbReference type="CDD" id="cd03809">
    <property type="entry name" value="GT4_MtfB-like"/>
    <property type="match status" value="1"/>
</dbReference>
<dbReference type="InterPro" id="IPR001296">
    <property type="entry name" value="Glyco_trans_1"/>
</dbReference>